<reference evidence="3 4" key="1">
    <citation type="submission" date="2018-06" db="EMBL/GenBank/DDBJ databases">
        <title>Thermoflavimicrobium daqus sp. nov., a thermophilic microbe isolated from Moutai-flavour Daqu.</title>
        <authorList>
            <person name="Wang X."/>
            <person name="Zhou H."/>
        </authorList>
    </citation>
    <scope>NUCLEOTIDE SEQUENCE [LARGE SCALE GENOMIC DNA]</scope>
    <source>
        <strain evidence="3 4">FBKL4.011</strain>
    </source>
</reference>
<accession>A0A364K5V8</accession>
<evidence type="ECO:0000313" key="4">
    <source>
        <dbReference type="Proteomes" id="UP000251213"/>
    </source>
</evidence>
<evidence type="ECO:0000256" key="1">
    <source>
        <dbReference type="SAM" id="SignalP"/>
    </source>
</evidence>
<protein>
    <recommendedName>
        <fullName evidence="2">PrcB C-terminal domain-containing protein</fullName>
    </recommendedName>
</protein>
<dbReference type="OrthoDB" id="2476445at2"/>
<feature type="signal peptide" evidence="1">
    <location>
        <begin position="1"/>
        <end position="24"/>
    </location>
</feature>
<evidence type="ECO:0000259" key="2">
    <source>
        <dbReference type="Pfam" id="PF14343"/>
    </source>
</evidence>
<proteinExistence type="predicted"/>
<dbReference type="RefSeq" id="WP_113658300.1">
    <property type="nucleotide sequence ID" value="NZ_KZ845665.1"/>
</dbReference>
<dbReference type="EMBL" id="QJKK01000003">
    <property type="protein sequence ID" value="RAL25686.1"/>
    <property type="molecule type" value="Genomic_DNA"/>
</dbReference>
<feature type="chain" id="PRO_5038420616" description="PrcB C-terminal domain-containing protein" evidence="1">
    <location>
        <begin position="25"/>
        <end position="149"/>
    </location>
</feature>
<keyword evidence="4" id="KW-1185">Reference proteome</keyword>
<gene>
    <name evidence="3" type="ORF">DL897_06310</name>
</gene>
<dbReference type="AlphaFoldDB" id="A0A364K5V8"/>
<dbReference type="InterPro" id="IPR025748">
    <property type="entry name" value="PrcB_C_dom"/>
</dbReference>
<dbReference type="Proteomes" id="UP000251213">
    <property type="component" value="Unassembled WGS sequence"/>
</dbReference>
<sequence>MRKFFISFLSLSLLLFGCSLNPSDQDSITQKEEGKKEKMETKQLVVQQVKKENAPPEIQKQVEQMMKQGGTHSLSSNNQIYVIIALGKRKSGGYRIQISKAEKKGDEATIYAEEIPPSPTDFVTQAITYPIEIFTIPKENIKKINIRIK</sequence>
<reference evidence="3 4" key="2">
    <citation type="submission" date="2018-06" db="EMBL/GenBank/DDBJ databases">
        <authorList>
            <person name="Zhirakovskaya E."/>
        </authorList>
    </citation>
    <scope>NUCLEOTIDE SEQUENCE [LARGE SCALE GENOMIC DNA]</scope>
    <source>
        <strain evidence="3 4">FBKL4.011</strain>
    </source>
</reference>
<keyword evidence="1" id="KW-0732">Signal</keyword>
<dbReference type="PROSITE" id="PS51257">
    <property type="entry name" value="PROKAR_LIPOPROTEIN"/>
    <property type="match status" value="1"/>
</dbReference>
<organism evidence="3 4">
    <name type="scientific">Thermoflavimicrobium daqui</name>
    <dbReference type="NCBI Taxonomy" id="2137476"/>
    <lineage>
        <taxon>Bacteria</taxon>
        <taxon>Bacillati</taxon>
        <taxon>Bacillota</taxon>
        <taxon>Bacilli</taxon>
        <taxon>Bacillales</taxon>
        <taxon>Thermoactinomycetaceae</taxon>
        <taxon>Thermoflavimicrobium</taxon>
    </lineage>
</organism>
<evidence type="ECO:0000313" key="3">
    <source>
        <dbReference type="EMBL" id="RAL25686.1"/>
    </source>
</evidence>
<feature type="domain" description="PrcB C-terminal" evidence="2">
    <location>
        <begin position="80"/>
        <end position="136"/>
    </location>
</feature>
<dbReference type="Pfam" id="PF14343">
    <property type="entry name" value="PrcB_C"/>
    <property type="match status" value="1"/>
</dbReference>
<comment type="caution">
    <text evidence="3">The sequence shown here is derived from an EMBL/GenBank/DDBJ whole genome shotgun (WGS) entry which is preliminary data.</text>
</comment>
<name>A0A364K5V8_9BACL</name>